<dbReference type="SUPFAM" id="SSF57701">
    <property type="entry name" value="Zn2/Cys6 DNA-binding domain"/>
    <property type="match status" value="1"/>
</dbReference>
<dbReference type="PROSITE" id="PS00463">
    <property type="entry name" value="ZN2_CY6_FUNGAL_1"/>
    <property type="match status" value="1"/>
</dbReference>
<evidence type="ECO:0000256" key="2">
    <source>
        <dbReference type="ARBA" id="ARBA00022833"/>
    </source>
</evidence>
<feature type="region of interest" description="Disordered" evidence="7">
    <location>
        <begin position="1"/>
        <end position="35"/>
    </location>
</feature>
<dbReference type="PANTHER" id="PTHR36206">
    <property type="entry name" value="ASPERCRYPTIN BIOSYNTHESIS CLUSTER-SPECIFIC TRANSCRIPTION REGULATOR ATNN-RELATED"/>
    <property type="match status" value="1"/>
</dbReference>
<evidence type="ECO:0000256" key="4">
    <source>
        <dbReference type="ARBA" id="ARBA00023125"/>
    </source>
</evidence>
<reference evidence="9" key="1">
    <citation type="submission" date="2023-06" db="EMBL/GenBank/DDBJ databases">
        <title>Genome-scale phylogeny and comparative genomics of the fungal order Sordariales.</title>
        <authorList>
            <consortium name="Lawrence Berkeley National Laboratory"/>
            <person name="Hensen N."/>
            <person name="Bonometti L."/>
            <person name="Westerberg I."/>
            <person name="Brannstrom I.O."/>
            <person name="Guillou S."/>
            <person name="Cros-Aarteil S."/>
            <person name="Calhoun S."/>
            <person name="Haridas S."/>
            <person name="Kuo A."/>
            <person name="Mondo S."/>
            <person name="Pangilinan J."/>
            <person name="Riley R."/>
            <person name="Labutti K."/>
            <person name="Andreopoulos B."/>
            <person name="Lipzen A."/>
            <person name="Chen C."/>
            <person name="Yanf M."/>
            <person name="Daum C."/>
            <person name="Ng V."/>
            <person name="Clum A."/>
            <person name="Steindorff A."/>
            <person name="Ohm R."/>
            <person name="Martin F."/>
            <person name="Silar P."/>
            <person name="Natvig D."/>
            <person name="Lalanne C."/>
            <person name="Gautier V."/>
            <person name="Ament-Velasquez S.L."/>
            <person name="Kruys A."/>
            <person name="Hutchinson M.I."/>
            <person name="Powell A.J."/>
            <person name="Barry K."/>
            <person name="Miller A.N."/>
            <person name="Grigoriev I.V."/>
            <person name="Debuchy R."/>
            <person name="Gladieux P."/>
            <person name="Thoren M.H."/>
            <person name="Johannesson H."/>
        </authorList>
    </citation>
    <scope>NUCLEOTIDE SEQUENCE</scope>
    <source>
        <strain evidence="9">SMH2532-1</strain>
    </source>
</reference>
<dbReference type="InterPro" id="IPR052360">
    <property type="entry name" value="Transcr_Regulatory_Proteins"/>
</dbReference>
<keyword evidence="4" id="KW-0238">DNA-binding</keyword>
<accession>A0AA39YMW3</accession>
<comment type="caution">
    <text evidence="9">The sequence shown here is derived from an EMBL/GenBank/DDBJ whole genome shotgun (WGS) entry which is preliminary data.</text>
</comment>
<evidence type="ECO:0000256" key="5">
    <source>
        <dbReference type="ARBA" id="ARBA00023163"/>
    </source>
</evidence>
<dbReference type="CDD" id="cd00067">
    <property type="entry name" value="GAL4"/>
    <property type="match status" value="1"/>
</dbReference>
<dbReference type="InterPro" id="IPR036864">
    <property type="entry name" value="Zn2-C6_fun-type_DNA-bd_sf"/>
</dbReference>
<keyword evidence="10" id="KW-1185">Reference proteome</keyword>
<evidence type="ECO:0000313" key="9">
    <source>
        <dbReference type="EMBL" id="KAK0654820.1"/>
    </source>
</evidence>
<dbReference type="EMBL" id="JAULSV010000001">
    <property type="protein sequence ID" value="KAK0654820.1"/>
    <property type="molecule type" value="Genomic_DNA"/>
</dbReference>
<keyword evidence="6" id="KW-0539">Nucleus</keyword>
<dbReference type="InterPro" id="IPR001138">
    <property type="entry name" value="Zn2Cys6_DnaBD"/>
</dbReference>
<evidence type="ECO:0000259" key="8">
    <source>
        <dbReference type="PROSITE" id="PS50048"/>
    </source>
</evidence>
<keyword evidence="5" id="KW-0804">Transcription</keyword>
<gene>
    <name evidence="9" type="ORF">B0T16DRAFT_486548</name>
</gene>
<protein>
    <recommendedName>
        <fullName evidence="8">Zn(2)-C6 fungal-type domain-containing protein</fullName>
    </recommendedName>
</protein>
<dbReference type="AlphaFoldDB" id="A0AA39YMW3"/>
<name>A0AA39YMW3_9PEZI</name>
<feature type="compositionally biased region" description="Basic residues" evidence="7">
    <location>
        <begin position="23"/>
        <end position="35"/>
    </location>
</feature>
<keyword evidence="3" id="KW-0805">Transcription regulation</keyword>
<dbReference type="PANTHER" id="PTHR36206:SF4">
    <property type="entry name" value="HYPOTHETICAL CONSERVED PROTEIN (EUROFUNG)-RELATED"/>
    <property type="match status" value="1"/>
</dbReference>
<dbReference type="Gene3D" id="4.10.240.10">
    <property type="entry name" value="Zn(2)-C6 fungal-type DNA-binding domain"/>
    <property type="match status" value="1"/>
</dbReference>
<dbReference type="PROSITE" id="PS50048">
    <property type="entry name" value="ZN2_CY6_FUNGAL_2"/>
    <property type="match status" value="1"/>
</dbReference>
<dbReference type="GO" id="GO:0000981">
    <property type="term" value="F:DNA-binding transcription factor activity, RNA polymerase II-specific"/>
    <property type="evidence" value="ECO:0007669"/>
    <property type="project" value="InterPro"/>
</dbReference>
<dbReference type="SMART" id="SM00066">
    <property type="entry name" value="GAL4"/>
    <property type="match status" value="1"/>
</dbReference>
<evidence type="ECO:0000256" key="1">
    <source>
        <dbReference type="ARBA" id="ARBA00022723"/>
    </source>
</evidence>
<keyword evidence="1" id="KW-0479">Metal-binding</keyword>
<sequence>MQATDTTARAIAPRPVPNDARWHRPAPLKRTRASKPKVRTGCKTCKIRRVKCDETRPICQQCRKGRIVCDGYDSQLAISKTKGLLTPSSPGSAPPTRRFSADEVPFFDFFRHALTDDFAGYGCTDFWSRVVLCEVMSSNCVRHAVLAIAGLSSAISESMGSGRSRTRKPSALCPWTARNIISTKQRIALQHYVQALSLFRRQVDSKAGAQSPRAVMIMSLLLITFELLQGNMDAVDALMTTSIGLLKDSLTQHRQDVPTPKRKAIWLPKEDDVADIEHILPFLSIMGGWTPFLKTQRANLLLWDTSPQTQIPEFDPSDTRQLQTEWSRFFSRASAFTGQALITIMQTHPPTVPITLIQQQQTYLAHLDTWKSILSTALSHATTLHTKNSIRLMQLHHLTATIAMKCCLDATDTAWDLYDSDFQTLIDGVLSLAASSAPSHLSSNSKQARKYHASFTLTFGILSTLGPAIAKCRNHNIRMRALEMARRMPWREGSWDAEAELFGKLGAVLLEERGRVK</sequence>
<evidence type="ECO:0000256" key="6">
    <source>
        <dbReference type="ARBA" id="ARBA00023242"/>
    </source>
</evidence>
<dbReference type="Proteomes" id="UP001174936">
    <property type="component" value="Unassembled WGS sequence"/>
</dbReference>
<proteinExistence type="predicted"/>
<keyword evidence="2" id="KW-0862">Zinc</keyword>
<feature type="domain" description="Zn(2)-C6 fungal-type" evidence="8">
    <location>
        <begin position="41"/>
        <end position="69"/>
    </location>
</feature>
<dbReference type="GO" id="GO:0008270">
    <property type="term" value="F:zinc ion binding"/>
    <property type="evidence" value="ECO:0007669"/>
    <property type="project" value="InterPro"/>
</dbReference>
<evidence type="ECO:0000313" key="10">
    <source>
        <dbReference type="Proteomes" id="UP001174936"/>
    </source>
</evidence>
<dbReference type="Pfam" id="PF00172">
    <property type="entry name" value="Zn_clus"/>
    <property type="match status" value="1"/>
</dbReference>
<organism evidence="9 10">
    <name type="scientific">Cercophora newfieldiana</name>
    <dbReference type="NCBI Taxonomy" id="92897"/>
    <lineage>
        <taxon>Eukaryota</taxon>
        <taxon>Fungi</taxon>
        <taxon>Dikarya</taxon>
        <taxon>Ascomycota</taxon>
        <taxon>Pezizomycotina</taxon>
        <taxon>Sordariomycetes</taxon>
        <taxon>Sordariomycetidae</taxon>
        <taxon>Sordariales</taxon>
        <taxon>Lasiosphaeriaceae</taxon>
        <taxon>Cercophora</taxon>
    </lineage>
</organism>
<evidence type="ECO:0000256" key="7">
    <source>
        <dbReference type="SAM" id="MobiDB-lite"/>
    </source>
</evidence>
<evidence type="ECO:0000256" key="3">
    <source>
        <dbReference type="ARBA" id="ARBA00023015"/>
    </source>
</evidence>
<dbReference type="GO" id="GO:0003677">
    <property type="term" value="F:DNA binding"/>
    <property type="evidence" value="ECO:0007669"/>
    <property type="project" value="UniProtKB-KW"/>
</dbReference>